<evidence type="ECO:0000259" key="1">
    <source>
        <dbReference type="Pfam" id="PF00144"/>
    </source>
</evidence>
<proteinExistence type="predicted"/>
<dbReference type="Proteomes" id="UP000657006">
    <property type="component" value="Unassembled WGS sequence"/>
</dbReference>
<name>A0A926DWJ9_9FIRM</name>
<comment type="caution">
    <text evidence="2">The sequence shown here is derived from an EMBL/GenBank/DDBJ whole genome shotgun (WGS) entry which is preliminary data.</text>
</comment>
<dbReference type="PANTHER" id="PTHR46825:SF12">
    <property type="entry name" value="PENICILLIN-BINDING PROTEIN 4"/>
    <property type="match status" value="1"/>
</dbReference>
<reference evidence="2" key="1">
    <citation type="submission" date="2020-08" db="EMBL/GenBank/DDBJ databases">
        <title>Genome public.</title>
        <authorList>
            <person name="Liu C."/>
            <person name="Sun Q."/>
        </authorList>
    </citation>
    <scope>NUCLEOTIDE SEQUENCE</scope>
    <source>
        <strain evidence="2">NSJ-32</strain>
    </source>
</reference>
<keyword evidence="3" id="KW-1185">Reference proteome</keyword>
<dbReference type="InterPro" id="IPR050491">
    <property type="entry name" value="AmpC-like"/>
</dbReference>
<gene>
    <name evidence="2" type="ORF">H8730_16760</name>
</gene>
<dbReference type="Gene3D" id="3.40.710.10">
    <property type="entry name" value="DD-peptidase/beta-lactamase superfamily"/>
    <property type="match status" value="1"/>
</dbReference>
<evidence type="ECO:0000313" key="3">
    <source>
        <dbReference type="Proteomes" id="UP000657006"/>
    </source>
</evidence>
<dbReference type="InterPro" id="IPR001466">
    <property type="entry name" value="Beta-lactam-related"/>
</dbReference>
<dbReference type="RefSeq" id="WP_177720082.1">
    <property type="nucleotide sequence ID" value="NZ_JACRSQ010000054.1"/>
</dbReference>
<dbReference type="AlphaFoldDB" id="A0A926DWJ9"/>
<evidence type="ECO:0000313" key="2">
    <source>
        <dbReference type="EMBL" id="MBC8545188.1"/>
    </source>
</evidence>
<dbReference type="SUPFAM" id="SSF56601">
    <property type="entry name" value="beta-lactamase/transpeptidase-like"/>
    <property type="match status" value="1"/>
</dbReference>
<feature type="domain" description="Beta-lactamase-related" evidence="1">
    <location>
        <begin position="31"/>
        <end position="331"/>
    </location>
</feature>
<dbReference type="PANTHER" id="PTHR46825">
    <property type="entry name" value="D-ALANYL-D-ALANINE-CARBOXYPEPTIDASE/ENDOPEPTIDASE AMPH"/>
    <property type="match status" value="1"/>
</dbReference>
<protein>
    <submittedName>
        <fullName evidence="2">Beta-lactamase family protein</fullName>
    </submittedName>
</protein>
<accession>A0A926DWJ9</accession>
<dbReference type="InterPro" id="IPR012338">
    <property type="entry name" value="Beta-lactam/transpept-like"/>
</dbReference>
<sequence length="374" mass="41955">MNSERGLKERKALDGQFDGTLQEILAVSCKNNAVPGASVVTLDIGKPSVSVPYVCGVTRTGTQSPVTVDTQFMAGSLSKTITAWGVMALAKEQRIQLDNDINQYLKRWRFSYTVEQDTITPRMLLNHTSGLPPQYDRGGKSFINALDILTDSLAKKKFGTLHEFCYTSLGYTVLQMMVEDVLDKDFNSAMESLVFTPLKMRHSLFCQHISDLDACSYSHNAFGYALKKRIYSQSAAAGLITTISDFSLFLLQHLQAYSRDGQFANMTKKQIRLMHTCSRDDNCSLGFFTTRTNRHILLSHYGLNLGSHSFFMLVPDMGKGLAIFTNATGGNNVIYDVLLYWSRTYGGMNPGHVLDKLNRVTKNRMHLILTDLFW</sequence>
<dbReference type="EMBL" id="JACRSQ010000054">
    <property type="protein sequence ID" value="MBC8545188.1"/>
    <property type="molecule type" value="Genomic_DNA"/>
</dbReference>
<organism evidence="2 3">
    <name type="scientific">Bianquea renquensis</name>
    <dbReference type="NCBI Taxonomy" id="2763661"/>
    <lineage>
        <taxon>Bacteria</taxon>
        <taxon>Bacillati</taxon>
        <taxon>Bacillota</taxon>
        <taxon>Clostridia</taxon>
        <taxon>Eubacteriales</taxon>
        <taxon>Bianqueaceae</taxon>
        <taxon>Bianquea</taxon>
    </lineage>
</organism>
<dbReference type="Pfam" id="PF00144">
    <property type="entry name" value="Beta-lactamase"/>
    <property type="match status" value="1"/>
</dbReference>